<evidence type="ECO:0000313" key="3">
    <source>
        <dbReference type="Proteomes" id="UP000198253"/>
    </source>
</evidence>
<sequence length="75" mass="8006">MRWRWRRTRLAAARPAAVHGGHPHPGAIRAGPDVGGPAPHHAQTGRRPHVPPSDAAGVHADADRDDLTDPPARLL</sequence>
<reference evidence="3" key="1">
    <citation type="submission" date="2016-06" db="EMBL/GenBank/DDBJ databases">
        <authorList>
            <person name="Varghese N."/>
            <person name="Submissions Spin"/>
        </authorList>
    </citation>
    <scope>NUCLEOTIDE SEQUENCE [LARGE SCALE GENOMIC DNA]</scope>
    <source>
        <strain evidence="3">DSM 43816</strain>
    </source>
</reference>
<organism evidence="2 3">
    <name type="scientific">Micromonospora echinospora</name>
    <name type="common">Micromonospora purpurea</name>
    <dbReference type="NCBI Taxonomy" id="1877"/>
    <lineage>
        <taxon>Bacteria</taxon>
        <taxon>Bacillati</taxon>
        <taxon>Actinomycetota</taxon>
        <taxon>Actinomycetes</taxon>
        <taxon>Micromonosporales</taxon>
        <taxon>Micromonosporaceae</taxon>
        <taxon>Micromonospora</taxon>
    </lineage>
</organism>
<feature type="compositionally biased region" description="Low complexity" evidence="1">
    <location>
        <begin position="10"/>
        <end position="27"/>
    </location>
</feature>
<gene>
    <name evidence="2" type="ORF">GA0070618_6494</name>
</gene>
<name>A0A1C5A7Y4_MICEC</name>
<evidence type="ECO:0000313" key="2">
    <source>
        <dbReference type="EMBL" id="SCF41338.1"/>
    </source>
</evidence>
<feature type="region of interest" description="Disordered" evidence="1">
    <location>
        <begin position="1"/>
        <end position="75"/>
    </location>
</feature>
<dbReference type="InParanoid" id="A0A1C5A7Y4"/>
<dbReference type="EMBL" id="LT607413">
    <property type="protein sequence ID" value="SCF41338.1"/>
    <property type="molecule type" value="Genomic_DNA"/>
</dbReference>
<accession>A0A1C5A7Y4</accession>
<proteinExistence type="predicted"/>
<dbReference type="AlphaFoldDB" id="A0A1C5A7Y4"/>
<protein>
    <submittedName>
        <fullName evidence="2">Uncharacterized protein</fullName>
    </submittedName>
</protein>
<keyword evidence="3" id="KW-1185">Reference proteome</keyword>
<evidence type="ECO:0000256" key="1">
    <source>
        <dbReference type="SAM" id="MobiDB-lite"/>
    </source>
</evidence>
<dbReference type="Proteomes" id="UP000198253">
    <property type="component" value="Chromosome I"/>
</dbReference>